<dbReference type="SUPFAM" id="SSF46785">
    <property type="entry name" value="Winged helix' DNA-binding domain"/>
    <property type="match status" value="1"/>
</dbReference>
<dbReference type="SMART" id="SM00419">
    <property type="entry name" value="HTH_CRP"/>
    <property type="match status" value="1"/>
</dbReference>
<organism evidence="6 7">
    <name type="scientific">Bradyrhizobium iriomotense</name>
    <dbReference type="NCBI Taxonomy" id="441950"/>
    <lineage>
        <taxon>Bacteria</taxon>
        <taxon>Pseudomonadati</taxon>
        <taxon>Pseudomonadota</taxon>
        <taxon>Alphaproteobacteria</taxon>
        <taxon>Hyphomicrobiales</taxon>
        <taxon>Nitrobacteraceae</taxon>
        <taxon>Bradyrhizobium</taxon>
    </lineage>
</organism>
<dbReference type="PROSITE" id="PS51063">
    <property type="entry name" value="HTH_CRP_2"/>
    <property type="match status" value="1"/>
</dbReference>
<sequence>MPTRGRLRLEAEAGCAWLERWMKSSLVAIEPNGHFCKECSIREFSVCASLDAAELREFEHLGRRVHFTAGETVFSEEDVTTSFCNLLEGVMRLYKLLPDGRRQILGFALPGDFLGMNVSGRHNFSADAIGAVTVCQFAKAAFGRFMEARPHLLRRINELAVRELSQARDHMVLLGRRSAEEKVATFLLGWREQLIPLNGPSNTVPLPMSRQDIADYLGLTIETVSRTFTRLERVGVIEIIHGGISLLDPARAEALAAA</sequence>
<name>A0ABQ6AV33_9BRAD</name>
<dbReference type="SUPFAM" id="SSF51206">
    <property type="entry name" value="cAMP-binding domain-like"/>
    <property type="match status" value="1"/>
</dbReference>
<keyword evidence="7" id="KW-1185">Reference proteome</keyword>
<comment type="caution">
    <text evidence="6">The sequence shown here is derived from an EMBL/GenBank/DDBJ whole genome shotgun (WGS) entry which is preliminary data.</text>
</comment>
<dbReference type="InterPro" id="IPR036388">
    <property type="entry name" value="WH-like_DNA-bd_sf"/>
</dbReference>
<dbReference type="Proteomes" id="UP001156905">
    <property type="component" value="Unassembled WGS sequence"/>
</dbReference>
<dbReference type="InterPro" id="IPR018335">
    <property type="entry name" value="Tscrpt_reg_HTH_Crp-type_CS"/>
</dbReference>
<dbReference type="InterPro" id="IPR050397">
    <property type="entry name" value="Env_Response_Regulators"/>
</dbReference>
<dbReference type="InterPro" id="IPR012318">
    <property type="entry name" value="HTH_CRP"/>
</dbReference>
<evidence type="ECO:0000256" key="3">
    <source>
        <dbReference type="ARBA" id="ARBA00023163"/>
    </source>
</evidence>
<dbReference type="Pfam" id="PF00325">
    <property type="entry name" value="Crp"/>
    <property type="match status" value="1"/>
</dbReference>
<protein>
    <submittedName>
        <fullName evidence="6">Nitrogen fixation regulation protein FixK</fullName>
    </submittedName>
</protein>
<keyword evidence="3" id="KW-0804">Transcription</keyword>
<feature type="domain" description="HTH crp-type" evidence="5">
    <location>
        <begin position="177"/>
        <end position="250"/>
    </location>
</feature>
<evidence type="ECO:0000259" key="5">
    <source>
        <dbReference type="PROSITE" id="PS51063"/>
    </source>
</evidence>
<dbReference type="PANTHER" id="PTHR24567">
    <property type="entry name" value="CRP FAMILY TRANSCRIPTIONAL REGULATORY PROTEIN"/>
    <property type="match status" value="1"/>
</dbReference>
<evidence type="ECO:0000313" key="6">
    <source>
        <dbReference type="EMBL" id="GLR85406.1"/>
    </source>
</evidence>
<dbReference type="Pfam" id="PF00027">
    <property type="entry name" value="cNMP_binding"/>
    <property type="match status" value="1"/>
</dbReference>
<dbReference type="EMBL" id="BSOW01000006">
    <property type="protein sequence ID" value="GLR85406.1"/>
    <property type="molecule type" value="Genomic_DNA"/>
</dbReference>
<dbReference type="SMART" id="SM00100">
    <property type="entry name" value="cNMP"/>
    <property type="match status" value="1"/>
</dbReference>
<dbReference type="Gene3D" id="2.60.120.10">
    <property type="entry name" value="Jelly Rolls"/>
    <property type="match status" value="1"/>
</dbReference>
<accession>A0ABQ6AV33</accession>
<gene>
    <name evidence="6" type="primary">fixK_2</name>
    <name evidence="6" type="ORF">GCM10007857_21170</name>
</gene>
<dbReference type="PANTHER" id="PTHR24567:SF75">
    <property type="entry name" value="FUMARATE AND NITRATE REDUCTION REGULATORY PROTEIN"/>
    <property type="match status" value="1"/>
</dbReference>
<dbReference type="CDD" id="cd00038">
    <property type="entry name" value="CAP_ED"/>
    <property type="match status" value="1"/>
</dbReference>
<dbReference type="InterPro" id="IPR014710">
    <property type="entry name" value="RmlC-like_jellyroll"/>
</dbReference>
<evidence type="ECO:0000313" key="7">
    <source>
        <dbReference type="Proteomes" id="UP001156905"/>
    </source>
</evidence>
<reference evidence="7" key="1">
    <citation type="journal article" date="2019" name="Int. J. Syst. Evol. Microbiol.">
        <title>The Global Catalogue of Microorganisms (GCM) 10K type strain sequencing project: providing services to taxonomists for standard genome sequencing and annotation.</title>
        <authorList>
            <consortium name="The Broad Institute Genomics Platform"/>
            <consortium name="The Broad Institute Genome Sequencing Center for Infectious Disease"/>
            <person name="Wu L."/>
            <person name="Ma J."/>
        </authorList>
    </citation>
    <scope>NUCLEOTIDE SEQUENCE [LARGE SCALE GENOMIC DNA]</scope>
    <source>
        <strain evidence="7">NBRC 102520</strain>
    </source>
</reference>
<dbReference type="PRINTS" id="PR00034">
    <property type="entry name" value="HTHCRP"/>
</dbReference>
<evidence type="ECO:0000256" key="2">
    <source>
        <dbReference type="ARBA" id="ARBA00023125"/>
    </source>
</evidence>
<feature type="domain" description="Cyclic nucleotide-binding" evidence="4">
    <location>
        <begin position="46"/>
        <end position="115"/>
    </location>
</feature>
<dbReference type="InterPro" id="IPR018490">
    <property type="entry name" value="cNMP-bd_dom_sf"/>
</dbReference>
<dbReference type="InterPro" id="IPR000595">
    <property type="entry name" value="cNMP-bd_dom"/>
</dbReference>
<evidence type="ECO:0000259" key="4">
    <source>
        <dbReference type="PROSITE" id="PS50042"/>
    </source>
</evidence>
<dbReference type="Gene3D" id="1.10.10.10">
    <property type="entry name" value="Winged helix-like DNA-binding domain superfamily/Winged helix DNA-binding domain"/>
    <property type="match status" value="1"/>
</dbReference>
<evidence type="ECO:0000256" key="1">
    <source>
        <dbReference type="ARBA" id="ARBA00023015"/>
    </source>
</evidence>
<dbReference type="CDD" id="cd00092">
    <property type="entry name" value="HTH_CRP"/>
    <property type="match status" value="1"/>
</dbReference>
<dbReference type="PROSITE" id="PS50042">
    <property type="entry name" value="CNMP_BINDING_3"/>
    <property type="match status" value="1"/>
</dbReference>
<dbReference type="InterPro" id="IPR036390">
    <property type="entry name" value="WH_DNA-bd_sf"/>
</dbReference>
<dbReference type="PROSITE" id="PS00042">
    <property type="entry name" value="HTH_CRP_1"/>
    <property type="match status" value="1"/>
</dbReference>
<proteinExistence type="predicted"/>
<keyword evidence="2" id="KW-0238">DNA-binding</keyword>
<keyword evidence="1" id="KW-0805">Transcription regulation</keyword>